<dbReference type="AlphaFoldDB" id="A0A2P8GCL4"/>
<dbReference type="PROSITE" id="PS01081">
    <property type="entry name" value="HTH_TETR_1"/>
    <property type="match status" value="1"/>
</dbReference>
<evidence type="ECO:0000256" key="1">
    <source>
        <dbReference type="ARBA" id="ARBA00023125"/>
    </source>
</evidence>
<accession>A0A2P8GCL4</accession>
<dbReference type="SUPFAM" id="SSF46689">
    <property type="entry name" value="Homeodomain-like"/>
    <property type="match status" value="1"/>
</dbReference>
<dbReference type="GO" id="GO:0003677">
    <property type="term" value="F:DNA binding"/>
    <property type="evidence" value="ECO:0007669"/>
    <property type="project" value="UniProtKB-UniRule"/>
</dbReference>
<dbReference type="Pfam" id="PF00440">
    <property type="entry name" value="TetR_N"/>
    <property type="match status" value="1"/>
</dbReference>
<reference evidence="4 5" key="1">
    <citation type="submission" date="2018-03" db="EMBL/GenBank/DDBJ databases">
        <title>Genomic Encyclopedia of Type Strains, Phase III (KMG-III): the genomes of soil and plant-associated and newly described type strains.</title>
        <authorList>
            <person name="Whitman W."/>
        </authorList>
    </citation>
    <scope>NUCLEOTIDE SEQUENCE [LARGE SCALE GENOMIC DNA]</scope>
    <source>
        <strain evidence="4 5">CGMCC 1.12259</strain>
    </source>
</reference>
<name>A0A2P8GCL4_9BACL</name>
<dbReference type="InterPro" id="IPR009057">
    <property type="entry name" value="Homeodomain-like_sf"/>
</dbReference>
<feature type="DNA-binding region" description="H-T-H motif" evidence="2">
    <location>
        <begin position="24"/>
        <end position="43"/>
    </location>
</feature>
<keyword evidence="1 2" id="KW-0238">DNA-binding</keyword>
<protein>
    <submittedName>
        <fullName evidence="4">TetR family transcriptional regulator</fullName>
    </submittedName>
</protein>
<keyword evidence="5" id="KW-1185">Reference proteome</keyword>
<dbReference type="PANTHER" id="PTHR43479:SF22">
    <property type="entry name" value="TRANSCRIPTIONAL REGULATOR, TETR FAMILY"/>
    <property type="match status" value="1"/>
</dbReference>
<dbReference type="PANTHER" id="PTHR43479">
    <property type="entry name" value="ACREF/ENVCD OPERON REPRESSOR-RELATED"/>
    <property type="match status" value="1"/>
</dbReference>
<dbReference type="Gene3D" id="1.10.357.10">
    <property type="entry name" value="Tetracycline Repressor, domain 2"/>
    <property type="match status" value="1"/>
</dbReference>
<organism evidence="4 5">
    <name type="scientific">Planomicrobium soli</name>
    <dbReference type="NCBI Taxonomy" id="1176648"/>
    <lineage>
        <taxon>Bacteria</taxon>
        <taxon>Bacillati</taxon>
        <taxon>Bacillota</taxon>
        <taxon>Bacilli</taxon>
        <taxon>Bacillales</taxon>
        <taxon>Caryophanaceae</taxon>
        <taxon>Planomicrobium</taxon>
    </lineage>
</organism>
<dbReference type="Proteomes" id="UP000242682">
    <property type="component" value="Unassembled WGS sequence"/>
</dbReference>
<evidence type="ECO:0000259" key="3">
    <source>
        <dbReference type="PROSITE" id="PS50977"/>
    </source>
</evidence>
<evidence type="ECO:0000313" key="4">
    <source>
        <dbReference type="EMBL" id="PSL31696.1"/>
    </source>
</evidence>
<evidence type="ECO:0000313" key="5">
    <source>
        <dbReference type="Proteomes" id="UP000242682"/>
    </source>
</evidence>
<dbReference type="InterPro" id="IPR001647">
    <property type="entry name" value="HTH_TetR"/>
</dbReference>
<dbReference type="InterPro" id="IPR050624">
    <property type="entry name" value="HTH-type_Tx_Regulator"/>
</dbReference>
<dbReference type="PROSITE" id="PS50977">
    <property type="entry name" value="HTH_TETR_2"/>
    <property type="match status" value="1"/>
</dbReference>
<dbReference type="RefSeq" id="WP_106534276.1">
    <property type="nucleotide sequence ID" value="NZ_PYAT01000011.1"/>
</dbReference>
<dbReference type="InterPro" id="IPR023772">
    <property type="entry name" value="DNA-bd_HTH_TetR-type_CS"/>
</dbReference>
<dbReference type="EMBL" id="PYAT01000011">
    <property type="protein sequence ID" value="PSL31696.1"/>
    <property type="molecule type" value="Genomic_DNA"/>
</dbReference>
<evidence type="ECO:0000256" key="2">
    <source>
        <dbReference type="PROSITE-ProRule" id="PRU00335"/>
    </source>
</evidence>
<sequence length="272" mass="31171">MPKKKELMNQAVHLFSAKGFHHTSVQEIAQAAGISKGAFYKHFDSKESILIEIFKQYHEEIIGEASTVQFSEQLDPLEVFGRNITIKIERFLDNQEFFLMVFKDFLPNENKQISDLLHELQASTTVSHKKSILEAFGPKVEPFLSDLATVLGGMLREYFITLILENKQASPTKLSAFIAGSINAIVQQLEELEPVLSEEPTFFGQRDEILKGIESKIRTFSTEKDKLLPSLELLKEELSKKEPKNFLIDALLVYLKQEEQLEHDINRLKKFV</sequence>
<proteinExistence type="predicted"/>
<gene>
    <name evidence="4" type="ORF">B0H99_11179</name>
</gene>
<comment type="caution">
    <text evidence="4">The sequence shown here is derived from an EMBL/GenBank/DDBJ whole genome shotgun (WGS) entry which is preliminary data.</text>
</comment>
<feature type="domain" description="HTH tetR-type" evidence="3">
    <location>
        <begin position="1"/>
        <end position="61"/>
    </location>
</feature>
<dbReference type="OrthoDB" id="9814200at2"/>
<dbReference type="PRINTS" id="PR00455">
    <property type="entry name" value="HTHTETR"/>
</dbReference>